<proteinExistence type="predicted"/>
<keyword evidence="2" id="KW-1185">Reference proteome</keyword>
<dbReference type="AlphaFoldDB" id="A0AAE1E0B4"/>
<comment type="caution">
    <text evidence="1">The sequence shown here is derived from an EMBL/GenBank/DDBJ whole genome shotgun (WGS) entry which is preliminary data.</text>
</comment>
<gene>
    <name evidence="1" type="ORF">RRG08_063814</name>
</gene>
<reference evidence="1" key="1">
    <citation type="journal article" date="2023" name="G3 (Bethesda)">
        <title>A reference genome for the long-term kleptoplast-retaining sea slug Elysia crispata morphotype clarki.</title>
        <authorList>
            <person name="Eastman K.E."/>
            <person name="Pendleton A.L."/>
            <person name="Shaikh M.A."/>
            <person name="Suttiyut T."/>
            <person name="Ogas R."/>
            <person name="Tomko P."/>
            <person name="Gavelis G."/>
            <person name="Widhalm J.R."/>
            <person name="Wisecaver J.H."/>
        </authorList>
    </citation>
    <scope>NUCLEOTIDE SEQUENCE</scope>
    <source>
        <strain evidence="1">ECLA1</strain>
    </source>
</reference>
<sequence>MFKSRTRNCLWDLFPSLQQGVFLESEVNRVVQGMIRERFKAVRFSNMSTSRGKTSFSVTKIRLSNSGSVSVSVSGVSISVTTGFGR</sequence>
<evidence type="ECO:0000313" key="1">
    <source>
        <dbReference type="EMBL" id="KAK3788880.1"/>
    </source>
</evidence>
<dbReference type="EMBL" id="JAWDGP010001718">
    <property type="protein sequence ID" value="KAK3788880.1"/>
    <property type="molecule type" value="Genomic_DNA"/>
</dbReference>
<evidence type="ECO:0000313" key="2">
    <source>
        <dbReference type="Proteomes" id="UP001283361"/>
    </source>
</evidence>
<name>A0AAE1E0B4_9GAST</name>
<accession>A0AAE1E0B4</accession>
<protein>
    <submittedName>
        <fullName evidence="1">Uncharacterized protein</fullName>
    </submittedName>
</protein>
<dbReference type="Proteomes" id="UP001283361">
    <property type="component" value="Unassembled WGS sequence"/>
</dbReference>
<organism evidence="1 2">
    <name type="scientific">Elysia crispata</name>
    <name type="common">lettuce slug</name>
    <dbReference type="NCBI Taxonomy" id="231223"/>
    <lineage>
        <taxon>Eukaryota</taxon>
        <taxon>Metazoa</taxon>
        <taxon>Spiralia</taxon>
        <taxon>Lophotrochozoa</taxon>
        <taxon>Mollusca</taxon>
        <taxon>Gastropoda</taxon>
        <taxon>Heterobranchia</taxon>
        <taxon>Euthyneura</taxon>
        <taxon>Panpulmonata</taxon>
        <taxon>Sacoglossa</taxon>
        <taxon>Placobranchoidea</taxon>
        <taxon>Plakobranchidae</taxon>
        <taxon>Elysia</taxon>
    </lineage>
</organism>